<dbReference type="PANTHER" id="PTHR36454">
    <property type="entry name" value="LMO2823 PROTEIN"/>
    <property type="match status" value="1"/>
</dbReference>
<dbReference type="InterPro" id="IPR008323">
    <property type="entry name" value="UCP033563"/>
</dbReference>
<proteinExistence type="predicted"/>
<dbReference type="PIRSF" id="PIRSF033563">
    <property type="entry name" value="UCP033563"/>
    <property type="match status" value="1"/>
</dbReference>
<accession>A0A7V1LMF3</accession>
<name>A0A7V1LMF3_CALAY</name>
<protein>
    <submittedName>
        <fullName evidence="1">DUF1015 domain-containing protein</fullName>
    </submittedName>
</protein>
<reference evidence="1" key="1">
    <citation type="journal article" date="2020" name="mSystems">
        <title>Genome- and Community-Level Interaction Insights into Carbon Utilization and Element Cycling Functions of Hydrothermarchaeota in Hydrothermal Sediment.</title>
        <authorList>
            <person name="Zhou Z."/>
            <person name="Liu Y."/>
            <person name="Xu W."/>
            <person name="Pan J."/>
            <person name="Luo Z.H."/>
            <person name="Li M."/>
        </authorList>
    </citation>
    <scope>NUCLEOTIDE SEQUENCE [LARGE SCALE GENOMIC DNA]</scope>
    <source>
        <strain evidence="1">HyVt-456</strain>
    </source>
</reference>
<dbReference type="Proteomes" id="UP000886005">
    <property type="component" value="Unassembled WGS sequence"/>
</dbReference>
<comment type="caution">
    <text evidence="1">The sequence shown here is derived from an EMBL/GenBank/DDBJ whole genome shotgun (WGS) entry which is preliminary data.</text>
</comment>
<dbReference type="AlphaFoldDB" id="A0A7V1LMF3"/>
<gene>
    <name evidence="1" type="ORF">ENJ10_08510</name>
</gene>
<organism evidence="1">
    <name type="scientific">Caldithrix abyssi</name>
    <dbReference type="NCBI Taxonomy" id="187145"/>
    <lineage>
        <taxon>Bacteria</taxon>
        <taxon>Pseudomonadati</taxon>
        <taxon>Calditrichota</taxon>
        <taxon>Calditrichia</taxon>
        <taxon>Calditrichales</taxon>
        <taxon>Calditrichaceae</taxon>
        <taxon>Caldithrix</taxon>
    </lineage>
</organism>
<dbReference type="Pfam" id="PF06245">
    <property type="entry name" value="DUF1015"/>
    <property type="match status" value="1"/>
</dbReference>
<sequence length="414" mass="47265">MSIIKPFKALRPRKDIAARVASPPYDVLNSEEARQMAADNPHLFLHINKPEIDLPPDVDVHSEAVYEKGAENLKKFMRDKILVRDEQAAFYLYRQVMGEHVQTGLVALASVDEYDEGLIKKHEFTRPEKEDDRVKHMDYLNAQVGPVFLTYKHQPVMDMMVDEITGREPELDFTTEDGIQHVVWPVTDGDEIRGITEIFAGLEAMYVADGHHRSAAASRIRAMRREANPNHTGEESYNYFLNVIFPDNQMLIMDYNRLVKDLNGLSKSDFFEAVEKNFDIRRLGKAGFKPMEKHSFVMYMDQEWYLLMAQDQIVDESDPVRRLDVSILQDHLLAPLLGIGDPRKDTRIDFVGGIRGLDGLQKRVDSGEMAVAFALFPTSIEDLMAIADAGKVMPPKSTWFEPKLRSGLFVHLLD</sequence>
<dbReference type="EMBL" id="DRLD01000232">
    <property type="protein sequence ID" value="HED10718.1"/>
    <property type="molecule type" value="Genomic_DNA"/>
</dbReference>
<dbReference type="PANTHER" id="PTHR36454:SF1">
    <property type="entry name" value="DUF1015 DOMAIN-CONTAINING PROTEIN"/>
    <property type="match status" value="1"/>
</dbReference>
<evidence type="ECO:0000313" key="1">
    <source>
        <dbReference type="EMBL" id="HED10718.1"/>
    </source>
</evidence>